<evidence type="ECO:0000256" key="4">
    <source>
        <dbReference type="ARBA" id="ARBA00022598"/>
    </source>
</evidence>
<dbReference type="EMBL" id="DUGC01000013">
    <property type="protein sequence ID" value="HIH09161.1"/>
    <property type="molecule type" value="Genomic_DNA"/>
</dbReference>
<dbReference type="InterPro" id="IPR018165">
    <property type="entry name" value="Ala-tRNA-synth_IIc_core"/>
</dbReference>
<name>A0A7J4IUH1_9ARCH</name>
<dbReference type="NCBIfam" id="TIGR03683">
    <property type="entry name" value="A-tRNA_syn_arch"/>
    <property type="match status" value="1"/>
</dbReference>
<feature type="binding site" evidence="12">
    <location>
        <position position="706"/>
    </location>
    <ligand>
        <name>Zn(2+)</name>
        <dbReference type="ChEBI" id="CHEBI:29105"/>
    </ligand>
</feature>
<feature type="domain" description="Alanyl-transfer RNA synthetases family profile" evidence="13">
    <location>
        <begin position="83"/>
        <end position="749"/>
    </location>
</feature>
<dbReference type="SUPFAM" id="SSF55186">
    <property type="entry name" value="ThrRS/AlaRS common domain"/>
    <property type="match status" value="1"/>
</dbReference>
<comment type="caution">
    <text evidence="14">The sequence shown here is derived from an EMBL/GenBank/DDBJ whole genome shotgun (WGS) entry which is preliminary data.</text>
</comment>
<comment type="cofactor">
    <cofactor evidence="12">
        <name>Zn(2+)</name>
        <dbReference type="ChEBI" id="CHEBI:29105"/>
    </cofactor>
    <text evidence="12">Binds 1 zinc ion per subunit.</text>
</comment>
<dbReference type="Pfam" id="PF01411">
    <property type="entry name" value="tRNA-synt_2c"/>
    <property type="match status" value="1"/>
</dbReference>
<keyword evidence="9 12" id="KW-0694">RNA-binding</keyword>
<gene>
    <name evidence="12 14" type="primary">alaS</name>
    <name evidence="14" type="ORF">HA254_00665</name>
</gene>
<evidence type="ECO:0000313" key="14">
    <source>
        <dbReference type="EMBL" id="HIH09161.1"/>
    </source>
</evidence>
<dbReference type="PROSITE" id="PS50860">
    <property type="entry name" value="AA_TRNA_LIGASE_II_ALA"/>
    <property type="match status" value="1"/>
</dbReference>
<keyword evidence="4 12" id="KW-0436">Ligase</keyword>
<keyword evidence="3 12" id="KW-0820">tRNA-binding</keyword>
<dbReference type="PRINTS" id="PR00980">
    <property type="entry name" value="TRNASYNTHALA"/>
</dbReference>
<dbReference type="GO" id="GO:0005737">
    <property type="term" value="C:cytoplasm"/>
    <property type="evidence" value="ECO:0007669"/>
    <property type="project" value="UniProtKB-SubCell"/>
</dbReference>
<evidence type="ECO:0000256" key="9">
    <source>
        <dbReference type="ARBA" id="ARBA00022884"/>
    </source>
</evidence>
<dbReference type="FunFam" id="3.30.980.10:FF:000004">
    <property type="entry name" value="Alanine--tRNA ligase, cytoplasmic"/>
    <property type="match status" value="1"/>
</dbReference>
<feature type="binding site" evidence="12">
    <location>
        <position position="603"/>
    </location>
    <ligand>
        <name>Zn(2+)</name>
        <dbReference type="ChEBI" id="CHEBI:29105"/>
    </ligand>
</feature>
<evidence type="ECO:0000256" key="8">
    <source>
        <dbReference type="ARBA" id="ARBA00022840"/>
    </source>
</evidence>
<protein>
    <recommendedName>
        <fullName evidence="12">Alanine--tRNA ligase</fullName>
        <ecNumber evidence="12">6.1.1.7</ecNumber>
    </recommendedName>
    <alternativeName>
        <fullName evidence="12">Alanyl-tRNA synthetase</fullName>
        <shortName evidence="12">AlaRS</shortName>
    </alternativeName>
</protein>
<evidence type="ECO:0000256" key="11">
    <source>
        <dbReference type="ARBA" id="ARBA00023146"/>
    </source>
</evidence>
<dbReference type="GO" id="GO:0000049">
    <property type="term" value="F:tRNA binding"/>
    <property type="evidence" value="ECO:0007669"/>
    <property type="project" value="UniProtKB-KW"/>
</dbReference>
<dbReference type="PANTHER" id="PTHR11777:SF9">
    <property type="entry name" value="ALANINE--TRNA LIGASE, CYTOPLASMIC"/>
    <property type="match status" value="1"/>
</dbReference>
<dbReference type="SUPFAM" id="SSF101353">
    <property type="entry name" value="Putative anticodon-binding domain of alanyl-tRNA synthetase (AlaRS)"/>
    <property type="match status" value="1"/>
</dbReference>
<dbReference type="GO" id="GO:0004813">
    <property type="term" value="F:alanine-tRNA ligase activity"/>
    <property type="evidence" value="ECO:0007669"/>
    <property type="project" value="UniProtKB-UniRule"/>
</dbReference>
<dbReference type="EC" id="6.1.1.7" evidence="12"/>
<dbReference type="AlphaFoldDB" id="A0A7J4IUH1"/>
<feature type="binding site" evidence="12">
    <location>
        <position position="607"/>
    </location>
    <ligand>
        <name>Zn(2+)</name>
        <dbReference type="ChEBI" id="CHEBI:29105"/>
    </ligand>
</feature>
<dbReference type="InterPro" id="IPR018163">
    <property type="entry name" value="Thr/Ala-tRNA-synth_IIc_edit"/>
</dbReference>
<evidence type="ECO:0000256" key="10">
    <source>
        <dbReference type="ARBA" id="ARBA00022917"/>
    </source>
</evidence>
<dbReference type="InterPro" id="IPR002318">
    <property type="entry name" value="Ala-tRNA-lgiase_IIc"/>
</dbReference>
<evidence type="ECO:0000259" key="13">
    <source>
        <dbReference type="PROSITE" id="PS50860"/>
    </source>
</evidence>
<evidence type="ECO:0000256" key="2">
    <source>
        <dbReference type="ARBA" id="ARBA00022490"/>
    </source>
</evidence>
<dbReference type="InterPro" id="IPR045864">
    <property type="entry name" value="aa-tRNA-synth_II/BPL/LPL"/>
</dbReference>
<dbReference type="GO" id="GO:0005524">
    <property type="term" value="F:ATP binding"/>
    <property type="evidence" value="ECO:0007669"/>
    <property type="project" value="UniProtKB-UniRule"/>
</dbReference>
<comment type="domain">
    <text evidence="12">Consists of three domains; the N-terminal catalytic domain, the editing domain and the C-terminal C-Ala domain. The editing domain removes incorrectly charged amino acids, while the C-Ala domain, along with tRNA(Ala), serves as a bridge to cooperatively bring together the editing and aminoacylation centers thus stimulating deacylation of misacylated tRNAs.</text>
</comment>
<dbReference type="InterPro" id="IPR018164">
    <property type="entry name" value="Ala-tRNA-synth_IIc_N"/>
</dbReference>
<evidence type="ECO:0000313" key="15">
    <source>
        <dbReference type="Proteomes" id="UP000565078"/>
    </source>
</evidence>
<dbReference type="Proteomes" id="UP000565078">
    <property type="component" value="Unassembled WGS sequence"/>
</dbReference>
<dbReference type="GO" id="GO:0002161">
    <property type="term" value="F:aminoacyl-tRNA deacylase activity"/>
    <property type="evidence" value="ECO:0007669"/>
    <property type="project" value="UniProtKB-ARBA"/>
</dbReference>
<evidence type="ECO:0000256" key="1">
    <source>
        <dbReference type="ARBA" id="ARBA00008226"/>
    </source>
</evidence>
<evidence type="ECO:0000256" key="3">
    <source>
        <dbReference type="ARBA" id="ARBA00022555"/>
    </source>
</evidence>
<comment type="function">
    <text evidence="12">Catalyzes the attachment of alanine to tRNA(Ala) in a two-step reaction: alanine is first activated by ATP to form Ala-AMP and then transferred to the acceptor end of tRNA(Ala). Also edits incorrectly charged Ser-tRNA(Ala) and Gly-tRNA(Ala) via its editing domain.</text>
</comment>
<dbReference type="HAMAP" id="MF_00036_A">
    <property type="entry name" value="Ala_tRNA_synth_A"/>
    <property type="match status" value="1"/>
</dbReference>
<dbReference type="GO" id="GO:0006419">
    <property type="term" value="P:alanyl-tRNA aminoacylation"/>
    <property type="evidence" value="ECO:0007669"/>
    <property type="project" value="UniProtKB-UniRule"/>
</dbReference>
<dbReference type="InterPro" id="IPR018162">
    <property type="entry name" value="Ala-tRNA-ligase_IIc_anticod-bd"/>
</dbReference>
<evidence type="ECO:0000256" key="6">
    <source>
        <dbReference type="ARBA" id="ARBA00022741"/>
    </source>
</evidence>
<keyword evidence="11 12" id="KW-0030">Aminoacyl-tRNA synthetase</keyword>
<dbReference type="NCBIfam" id="TIGR00344">
    <property type="entry name" value="alaS"/>
    <property type="match status" value="1"/>
</dbReference>
<dbReference type="Gene3D" id="3.30.930.10">
    <property type="entry name" value="Bira Bifunctional Protein, Domain 2"/>
    <property type="match status" value="1"/>
</dbReference>
<dbReference type="Gene3D" id="3.30.54.20">
    <property type="match status" value="1"/>
</dbReference>
<evidence type="ECO:0000256" key="7">
    <source>
        <dbReference type="ARBA" id="ARBA00022833"/>
    </source>
</evidence>
<dbReference type="Gene3D" id="3.30.980.10">
    <property type="entry name" value="Threonyl-trna Synthetase, Chain A, domain 2"/>
    <property type="match status" value="1"/>
</dbReference>
<keyword evidence="6 12" id="KW-0547">Nucleotide-binding</keyword>
<sequence length="844" mass="94705">MKTDREVKGEFKKKASAEPEENYPVGKLKANGFFRGKCKNCGGFFWALDQKREVCGDSACSGGYSFIGNPPTKKRFDYLGTWEAFRGHFKKLGYYEYKRYPVVARWRPDVYWVGASIYPFQPYVVKGEIKPKSNAVIIPQLSLRFNDIDNVGITGSHYVCFDMLGQLHFEKAKDYDMERYWEEYFGWITKGMGIPPQELIVHEDAWAGGGTFGPCMEFFSRGMEIGNQVYMQYEQTEQGYRELSIKVLDMGQGHERVPWLTMGKSNSYETTFPTVAKKLYSITGYKPDEALMQKFLPYSALLNVDEADDIDKVWQDIAKNLKIGVKELKSNVLPLAAIYSIGEHSRAALVALHDNALPSNVGGGYNLRIILRRALGFIDDYGWDIDLSDLAAEHAKFLTPMYPELSENLENVRMILENEKRKYLEAKGRSKQVISTLFSKSGEISADTLVSLYDSQGVRPEQVSKEASAQGVKVDVPDDFYAKVAERHEKGEHATATKKEFTLQIPKLSQTEILYYGDWKVLEFDAKVLWSEKENVVLDKTAFYPTSGGQLHDVGLLDNLKVVDVFKHEGIIIHKMENNSLKAGNAVHGKVDPDRRRQLMQHHTSAHLVNLCAGEVLGPHVWQAGAAKTLEKGRLDITHYDSLTEGQLAAIEKCCNDKITSDLPVKKEMLPREVAEDKYGMHIYQGGFVPGRSLRIVSIGQDVEACGGTHANSLIELWGLKILGSSKIQDGIVRINYVAGNAAKSQVSDYEALLEQVSKVLGVGPAQVPARAQELFDKWKAAKKALQKGQKDADLNLVSVTEEKGSAQELLAKAAKAFSTQPEHLPRTLQRFLGELEGYRAKLR</sequence>
<comment type="similarity">
    <text evidence="1 12">Belongs to the class-II aminoacyl-tRNA synthetase family.</text>
</comment>
<keyword evidence="8 12" id="KW-0067">ATP-binding</keyword>
<evidence type="ECO:0000256" key="12">
    <source>
        <dbReference type="HAMAP-Rule" id="MF_00036"/>
    </source>
</evidence>
<dbReference type="InterPro" id="IPR012947">
    <property type="entry name" value="tRNA_SAD"/>
</dbReference>
<comment type="catalytic activity">
    <reaction evidence="12">
        <text>tRNA(Ala) + L-alanine + ATP = L-alanyl-tRNA(Ala) + AMP + diphosphate</text>
        <dbReference type="Rhea" id="RHEA:12540"/>
        <dbReference type="Rhea" id="RHEA-COMP:9657"/>
        <dbReference type="Rhea" id="RHEA-COMP:9923"/>
        <dbReference type="ChEBI" id="CHEBI:30616"/>
        <dbReference type="ChEBI" id="CHEBI:33019"/>
        <dbReference type="ChEBI" id="CHEBI:57972"/>
        <dbReference type="ChEBI" id="CHEBI:78442"/>
        <dbReference type="ChEBI" id="CHEBI:78497"/>
        <dbReference type="ChEBI" id="CHEBI:456215"/>
        <dbReference type="EC" id="6.1.1.7"/>
    </reaction>
</comment>
<dbReference type="Pfam" id="PF07973">
    <property type="entry name" value="tRNA_SAD"/>
    <property type="match status" value="1"/>
</dbReference>
<proteinExistence type="inferred from homology"/>
<keyword evidence="5 12" id="KW-0479">Metal-binding</keyword>
<evidence type="ECO:0000256" key="5">
    <source>
        <dbReference type="ARBA" id="ARBA00022723"/>
    </source>
</evidence>
<comment type="subcellular location">
    <subcellularLocation>
        <location evidence="12">Cytoplasm</location>
    </subcellularLocation>
</comment>
<organism evidence="14 15">
    <name type="scientific">Candidatus Iainarchaeum sp</name>
    <dbReference type="NCBI Taxonomy" id="3101447"/>
    <lineage>
        <taxon>Archaea</taxon>
        <taxon>Candidatus Iainarchaeota</taxon>
        <taxon>Candidatus Iainarchaeia</taxon>
        <taxon>Candidatus Iainarchaeales</taxon>
        <taxon>Candidatus Iainarchaeaceae</taxon>
        <taxon>Candidatus Iainarchaeum</taxon>
    </lineage>
</organism>
<keyword evidence="10 12" id="KW-0648">Protein biosynthesis</keyword>
<dbReference type="SUPFAM" id="SSF55681">
    <property type="entry name" value="Class II aaRS and biotin synthetases"/>
    <property type="match status" value="1"/>
</dbReference>
<dbReference type="InterPro" id="IPR022429">
    <property type="entry name" value="Ala-tRNA_lgiase_arc"/>
</dbReference>
<keyword evidence="2 12" id="KW-0963">Cytoplasm</keyword>
<dbReference type="InterPro" id="IPR050058">
    <property type="entry name" value="Ala-tRNA_ligase"/>
</dbReference>
<reference evidence="15" key="1">
    <citation type="journal article" date="2020" name="bioRxiv">
        <title>A rank-normalized archaeal taxonomy based on genome phylogeny resolves widespread incomplete and uneven classifications.</title>
        <authorList>
            <person name="Rinke C."/>
            <person name="Chuvochina M."/>
            <person name="Mussig A.J."/>
            <person name="Chaumeil P.-A."/>
            <person name="Waite D.W."/>
            <person name="Whitman W.B."/>
            <person name="Parks D.H."/>
            <person name="Hugenholtz P."/>
        </authorList>
    </citation>
    <scope>NUCLEOTIDE SEQUENCE [LARGE SCALE GENOMIC DNA]</scope>
</reference>
<feature type="binding site" evidence="12">
    <location>
        <position position="710"/>
    </location>
    <ligand>
        <name>Zn(2+)</name>
        <dbReference type="ChEBI" id="CHEBI:29105"/>
    </ligand>
</feature>
<dbReference type="SUPFAM" id="SSF50447">
    <property type="entry name" value="Translation proteins"/>
    <property type="match status" value="1"/>
</dbReference>
<dbReference type="PANTHER" id="PTHR11777">
    <property type="entry name" value="ALANYL-TRNA SYNTHETASE"/>
    <property type="match status" value="1"/>
</dbReference>
<dbReference type="Gene3D" id="2.40.30.130">
    <property type="match status" value="1"/>
</dbReference>
<keyword evidence="7 12" id="KW-0862">Zinc</keyword>
<dbReference type="GO" id="GO:0008270">
    <property type="term" value="F:zinc ion binding"/>
    <property type="evidence" value="ECO:0007669"/>
    <property type="project" value="UniProtKB-UniRule"/>
</dbReference>
<accession>A0A7J4IUH1</accession>
<dbReference type="InterPro" id="IPR009000">
    <property type="entry name" value="Transl_B-barrel_sf"/>
</dbReference>
<dbReference type="SMART" id="SM00863">
    <property type="entry name" value="tRNA_SAD"/>
    <property type="match status" value="1"/>
</dbReference>
<dbReference type="Gene3D" id="6.10.250.550">
    <property type="match status" value="1"/>
</dbReference>